<evidence type="ECO:0000313" key="3">
    <source>
        <dbReference type="WBParaSite" id="PTRK_0000128000.1"/>
    </source>
</evidence>
<proteinExistence type="predicted"/>
<accession>A0A0N4Z2Z8</accession>
<protein>
    <submittedName>
        <fullName evidence="3 4">CCDC50_N domain-containing protein</fullName>
    </submittedName>
</protein>
<dbReference type="WBParaSite" id="PTRK_0000128000.1">
    <property type="protein sequence ID" value="PTRK_0000128000.1"/>
    <property type="gene ID" value="PTRK_0000128000"/>
</dbReference>
<name>A0A0N4Z2Z8_PARTI</name>
<organism evidence="2 3">
    <name type="scientific">Parastrongyloides trichosuri</name>
    <name type="common">Possum-specific nematode worm</name>
    <dbReference type="NCBI Taxonomy" id="131310"/>
    <lineage>
        <taxon>Eukaryota</taxon>
        <taxon>Metazoa</taxon>
        <taxon>Ecdysozoa</taxon>
        <taxon>Nematoda</taxon>
        <taxon>Chromadorea</taxon>
        <taxon>Rhabditida</taxon>
        <taxon>Tylenchina</taxon>
        <taxon>Panagrolaimomorpha</taxon>
        <taxon>Strongyloidoidea</taxon>
        <taxon>Strongyloididae</taxon>
        <taxon>Parastrongyloides</taxon>
    </lineage>
</organism>
<evidence type="ECO:0000313" key="2">
    <source>
        <dbReference type="Proteomes" id="UP000038045"/>
    </source>
</evidence>
<sequence>MPPVNNRNPDFINPDAKDYEKEIAEQLRRDAERAERQAAWEAERQRRDEDERREAERREEEERRERENRESYC</sequence>
<dbReference type="Proteomes" id="UP000038045">
    <property type="component" value="Unplaced"/>
</dbReference>
<keyword evidence="2" id="KW-1185">Reference proteome</keyword>
<evidence type="ECO:0000256" key="1">
    <source>
        <dbReference type="SAM" id="MobiDB-lite"/>
    </source>
</evidence>
<reference evidence="3 4" key="1">
    <citation type="submission" date="2017-02" db="UniProtKB">
        <authorList>
            <consortium name="WormBaseParasite"/>
        </authorList>
    </citation>
    <scope>IDENTIFICATION</scope>
</reference>
<feature type="region of interest" description="Disordered" evidence="1">
    <location>
        <begin position="27"/>
        <end position="73"/>
    </location>
</feature>
<evidence type="ECO:0000313" key="4">
    <source>
        <dbReference type="WBParaSite" id="PTRK_0001487800.1"/>
    </source>
</evidence>
<dbReference type="AlphaFoldDB" id="A0A0N4Z2Z8"/>
<dbReference type="WBParaSite" id="PTRK_0001487800.1">
    <property type="protein sequence ID" value="PTRK_0001487800.1"/>
    <property type="gene ID" value="PTRK_0001487800"/>
</dbReference>